<proteinExistence type="predicted"/>
<dbReference type="EMBL" id="QXFX01000022">
    <property type="protein sequence ID" value="KAE9138469.1"/>
    <property type="molecule type" value="Genomic_DNA"/>
</dbReference>
<dbReference type="AlphaFoldDB" id="A0A6G0M2C4"/>
<dbReference type="Proteomes" id="UP000488956">
    <property type="component" value="Unassembled WGS sequence"/>
</dbReference>
<organism evidence="2 3">
    <name type="scientific">Phytophthora fragariae</name>
    <dbReference type="NCBI Taxonomy" id="53985"/>
    <lineage>
        <taxon>Eukaryota</taxon>
        <taxon>Sar</taxon>
        <taxon>Stramenopiles</taxon>
        <taxon>Oomycota</taxon>
        <taxon>Peronosporomycetes</taxon>
        <taxon>Peronosporales</taxon>
        <taxon>Peronosporaceae</taxon>
        <taxon>Phytophthora</taxon>
    </lineage>
</organism>
<evidence type="ECO:0000313" key="3">
    <source>
        <dbReference type="Proteomes" id="UP000488956"/>
    </source>
</evidence>
<keyword evidence="1" id="KW-1133">Transmembrane helix</keyword>
<sequence length="127" mass="14224">MFVAISVFLVVLLLLGFSLLEFSFLEISVFTSGVIPTGVLPMEFSVLLVSLVAFSLDLLRMGTLEAATKRRLNPVFTAWMDITPLTILAYVYYKSEKTIRNWVRFFEASGTYERATIASGYGFTADQ</sequence>
<keyword evidence="1" id="KW-0812">Transmembrane</keyword>
<reference evidence="2 3" key="1">
    <citation type="submission" date="2018-09" db="EMBL/GenBank/DDBJ databases">
        <title>Genomic investigation of the strawberry pathogen Phytophthora fragariae indicates pathogenicity is determined by transcriptional variation in three key races.</title>
        <authorList>
            <person name="Adams T.M."/>
            <person name="Armitage A.D."/>
            <person name="Sobczyk M.K."/>
            <person name="Bates H.J."/>
            <person name="Dunwell J.M."/>
            <person name="Nellist C.F."/>
            <person name="Harrison R.J."/>
        </authorList>
    </citation>
    <scope>NUCLEOTIDE SEQUENCE [LARGE SCALE GENOMIC DNA]</scope>
    <source>
        <strain evidence="2 3">ONT-3</strain>
    </source>
</reference>
<feature type="transmembrane region" description="Helical" evidence="1">
    <location>
        <begin position="44"/>
        <end position="63"/>
    </location>
</feature>
<comment type="caution">
    <text evidence="2">The sequence shown here is derived from an EMBL/GenBank/DDBJ whole genome shotgun (WGS) entry which is preliminary data.</text>
</comment>
<name>A0A6G0M2C4_9STRA</name>
<protein>
    <submittedName>
        <fullName evidence="2">Uncharacterized protein</fullName>
    </submittedName>
</protein>
<evidence type="ECO:0000256" key="1">
    <source>
        <dbReference type="SAM" id="Phobius"/>
    </source>
</evidence>
<gene>
    <name evidence="2" type="ORF">PF010_g956</name>
</gene>
<evidence type="ECO:0000313" key="2">
    <source>
        <dbReference type="EMBL" id="KAE9138469.1"/>
    </source>
</evidence>
<keyword evidence="1" id="KW-0472">Membrane</keyword>
<accession>A0A6G0M2C4</accession>